<keyword evidence="1" id="KW-0472">Membrane</keyword>
<keyword evidence="1" id="KW-0812">Transmembrane</keyword>
<feature type="transmembrane region" description="Helical" evidence="1">
    <location>
        <begin position="151"/>
        <end position="176"/>
    </location>
</feature>
<proteinExistence type="predicted"/>
<accession>A0A4Y3QHV7</accession>
<feature type="transmembrane region" description="Helical" evidence="1">
    <location>
        <begin position="95"/>
        <end position="114"/>
    </location>
</feature>
<dbReference type="GeneID" id="57142766"/>
<dbReference type="OrthoDB" id="5064981at2"/>
<dbReference type="EMBL" id="BJML01000001">
    <property type="protein sequence ID" value="GEB44098.1"/>
    <property type="molecule type" value="Genomic_DNA"/>
</dbReference>
<keyword evidence="1" id="KW-1133">Transmembrane helix</keyword>
<dbReference type="RefSeq" id="WP_103206766.1">
    <property type="nucleotide sequence ID" value="NZ_BJML01000001.1"/>
</dbReference>
<feature type="transmembrane region" description="Helical" evidence="1">
    <location>
        <begin position="38"/>
        <end position="58"/>
    </location>
</feature>
<evidence type="ECO:0000313" key="2">
    <source>
        <dbReference type="EMBL" id="GEB44098.1"/>
    </source>
</evidence>
<feature type="transmembrane region" description="Helical" evidence="1">
    <location>
        <begin position="6"/>
        <end position="26"/>
    </location>
</feature>
<feature type="transmembrane region" description="Helical" evidence="1">
    <location>
        <begin position="64"/>
        <end position="83"/>
    </location>
</feature>
<name>A0A4Y3QHV7_MICTE</name>
<organism evidence="2 3">
    <name type="scientific">Microbacterium testaceum</name>
    <name type="common">Aureobacterium testaceum</name>
    <name type="synonym">Brevibacterium testaceum</name>
    <dbReference type="NCBI Taxonomy" id="2033"/>
    <lineage>
        <taxon>Bacteria</taxon>
        <taxon>Bacillati</taxon>
        <taxon>Actinomycetota</taxon>
        <taxon>Actinomycetes</taxon>
        <taxon>Micrococcales</taxon>
        <taxon>Microbacteriaceae</taxon>
        <taxon>Microbacterium</taxon>
    </lineage>
</organism>
<gene>
    <name evidence="2" type="ORF">MTE01_00430</name>
</gene>
<reference evidence="2 3" key="1">
    <citation type="submission" date="2019-06" db="EMBL/GenBank/DDBJ databases">
        <title>Whole genome shotgun sequence of Microbacterium testaceum NBRC 12675.</title>
        <authorList>
            <person name="Hosoyama A."/>
            <person name="Uohara A."/>
            <person name="Ohji S."/>
            <person name="Ichikawa N."/>
        </authorList>
    </citation>
    <scope>NUCLEOTIDE SEQUENCE [LARGE SCALE GENOMIC DNA]</scope>
    <source>
        <strain evidence="2 3">NBRC 12675</strain>
    </source>
</reference>
<dbReference type="AlphaFoldDB" id="A0A4Y3QHV7"/>
<comment type="caution">
    <text evidence="2">The sequence shown here is derived from an EMBL/GenBank/DDBJ whole genome shotgun (WGS) entry which is preliminary data.</text>
</comment>
<evidence type="ECO:0000256" key="1">
    <source>
        <dbReference type="SAM" id="Phobius"/>
    </source>
</evidence>
<protein>
    <submittedName>
        <fullName evidence="2">Uncharacterized protein</fullName>
    </submittedName>
</protein>
<dbReference type="Proteomes" id="UP000319525">
    <property type="component" value="Unassembled WGS sequence"/>
</dbReference>
<feature type="transmembrane region" description="Helical" evidence="1">
    <location>
        <begin position="188"/>
        <end position="207"/>
    </location>
</feature>
<sequence>MIVLALLASIAAAGVALTMLFLAHGRPEDDRGGARADMVRYFGLSAIAALLCGAMNVMETAWDSVAAAAAGNATNIMAVGLLWAGVRRLNGRRAIGAISTGAGGILLFGLTFLVPLDDATLLKTAGLVMFSALCALECARPPVGQLGGARLLSWTLSLYAVYNLARLAVVAAFGLAPLLRQGPVSAEATAAVSAVAITLVSVSAVWIGRQLDDDPAPGTRAHDRGALRRETSRLLAEHSIVRATLVRVPELDLIRAAHSGERADTMLRTVADAASDALTDVVTGMPARDTVFAVAPVTTDATDVEESLRRAFARRMPSIDYDDVPDLSFEHHLLRDVDDLSWLMESRRSRHRLGQPRND</sequence>
<evidence type="ECO:0000313" key="3">
    <source>
        <dbReference type="Proteomes" id="UP000319525"/>
    </source>
</evidence>